<protein>
    <submittedName>
        <fullName evidence="2">Uncharacterized protein</fullName>
    </submittedName>
</protein>
<gene>
    <name evidence="2" type="ORF">GCM10011419_12720</name>
</gene>
<reference evidence="3" key="1">
    <citation type="journal article" date="2019" name="Int. J. Syst. Evol. Microbiol.">
        <title>The Global Catalogue of Microorganisms (GCM) 10K type strain sequencing project: providing services to taxonomists for standard genome sequencing and annotation.</title>
        <authorList>
            <consortium name="The Broad Institute Genomics Platform"/>
            <consortium name="The Broad Institute Genome Sequencing Center for Infectious Disease"/>
            <person name="Wu L."/>
            <person name="Ma J."/>
        </authorList>
    </citation>
    <scope>NUCLEOTIDE SEQUENCE [LARGE SCALE GENOMIC DNA]</scope>
    <source>
        <strain evidence="3">KCTC 23713</strain>
    </source>
</reference>
<evidence type="ECO:0000313" key="3">
    <source>
        <dbReference type="Proteomes" id="UP000662678"/>
    </source>
</evidence>
<keyword evidence="3" id="KW-1185">Reference proteome</keyword>
<feature type="transmembrane region" description="Helical" evidence="1">
    <location>
        <begin position="235"/>
        <end position="256"/>
    </location>
</feature>
<keyword evidence="1" id="KW-0812">Transmembrane</keyword>
<sequence length="269" mass="30088">MQLALLLLGWLVLVLGSGFLALEASRADAEQALQRQAQQQSALLTRDLLQLHQHLLELAQQFADTPGEQIPAWQAGMVLQRFPALERVALLRDSEDGLLVTQVVPLRLGADVVPEPDLARQPAVAANLGRLRQGQPQVQLWQDEDGQAQLLSIYPLARAGDRRFIALWLRPQRWLSPQTEEESDTGRALQLMGNPHPAVAWPAMLQVREVVIVGEQRYWLGLQRPLRGSDCRLSLWLPLLLVWLLLLGLLLTGTVFRWRLADGHHVAGS</sequence>
<dbReference type="EMBL" id="BMYP01000012">
    <property type="protein sequence ID" value="GHD75232.1"/>
    <property type="molecule type" value="Genomic_DNA"/>
</dbReference>
<evidence type="ECO:0000256" key="1">
    <source>
        <dbReference type="SAM" id="Phobius"/>
    </source>
</evidence>
<proteinExistence type="predicted"/>
<name>A0ABQ3HC68_9NEIS</name>
<dbReference type="Proteomes" id="UP000662678">
    <property type="component" value="Unassembled WGS sequence"/>
</dbReference>
<accession>A0ABQ3HC68</accession>
<evidence type="ECO:0000313" key="2">
    <source>
        <dbReference type="EMBL" id="GHD75232.1"/>
    </source>
</evidence>
<organism evidence="2 3">
    <name type="scientific">Vogesella fluminis</name>
    <dbReference type="NCBI Taxonomy" id="1069161"/>
    <lineage>
        <taxon>Bacteria</taxon>
        <taxon>Pseudomonadati</taxon>
        <taxon>Pseudomonadota</taxon>
        <taxon>Betaproteobacteria</taxon>
        <taxon>Neisseriales</taxon>
        <taxon>Chromobacteriaceae</taxon>
        <taxon>Vogesella</taxon>
    </lineage>
</organism>
<comment type="caution">
    <text evidence="2">The sequence shown here is derived from an EMBL/GenBank/DDBJ whole genome shotgun (WGS) entry which is preliminary data.</text>
</comment>
<keyword evidence="1" id="KW-0472">Membrane</keyword>
<keyword evidence="1" id="KW-1133">Transmembrane helix</keyword>